<protein>
    <submittedName>
        <fullName evidence="1">Uncharacterized protein</fullName>
    </submittedName>
</protein>
<sequence length="53" mass="5887">MCMVLPSSCVHVLGVFIHDLSQMYYCIACIVERDFGTLFIVCICSGALWLGNN</sequence>
<evidence type="ECO:0000313" key="1">
    <source>
        <dbReference type="EMBL" id="JAE10986.1"/>
    </source>
</evidence>
<dbReference type="AlphaFoldDB" id="A0A0A9FLG4"/>
<reference evidence="1" key="2">
    <citation type="journal article" date="2015" name="Data Brief">
        <title>Shoot transcriptome of the giant reed, Arundo donax.</title>
        <authorList>
            <person name="Barrero R.A."/>
            <person name="Guerrero F.D."/>
            <person name="Moolhuijzen P."/>
            <person name="Goolsby J.A."/>
            <person name="Tidwell J."/>
            <person name="Bellgard S.E."/>
            <person name="Bellgard M.I."/>
        </authorList>
    </citation>
    <scope>NUCLEOTIDE SEQUENCE</scope>
    <source>
        <tissue evidence="1">Shoot tissue taken approximately 20 cm above the soil surface</tissue>
    </source>
</reference>
<proteinExistence type="predicted"/>
<reference evidence="1" key="1">
    <citation type="submission" date="2014-09" db="EMBL/GenBank/DDBJ databases">
        <authorList>
            <person name="Magalhaes I.L.F."/>
            <person name="Oliveira U."/>
            <person name="Santos F.R."/>
            <person name="Vidigal T.H.D.A."/>
            <person name="Brescovit A.D."/>
            <person name="Santos A.J."/>
        </authorList>
    </citation>
    <scope>NUCLEOTIDE SEQUENCE</scope>
    <source>
        <tissue evidence="1">Shoot tissue taken approximately 20 cm above the soil surface</tissue>
    </source>
</reference>
<organism evidence="1">
    <name type="scientific">Arundo donax</name>
    <name type="common">Giant reed</name>
    <name type="synonym">Donax arundinaceus</name>
    <dbReference type="NCBI Taxonomy" id="35708"/>
    <lineage>
        <taxon>Eukaryota</taxon>
        <taxon>Viridiplantae</taxon>
        <taxon>Streptophyta</taxon>
        <taxon>Embryophyta</taxon>
        <taxon>Tracheophyta</taxon>
        <taxon>Spermatophyta</taxon>
        <taxon>Magnoliopsida</taxon>
        <taxon>Liliopsida</taxon>
        <taxon>Poales</taxon>
        <taxon>Poaceae</taxon>
        <taxon>PACMAD clade</taxon>
        <taxon>Arundinoideae</taxon>
        <taxon>Arundineae</taxon>
        <taxon>Arundo</taxon>
    </lineage>
</organism>
<dbReference type="EMBL" id="GBRH01186910">
    <property type="protein sequence ID" value="JAE10986.1"/>
    <property type="molecule type" value="Transcribed_RNA"/>
</dbReference>
<accession>A0A0A9FLG4</accession>
<name>A0A0A9FLG4_ARUDO</name>